<evidence type="ECO:0008006" key="4">
    <source>
        <dbReference type="Google" id="ProtNLM"/>
    </source>
</evidence>
<name>A0AAC9J6E1_9GAMM</name>
<dbReference type="InterPro" id="IPR024510">
    <property type="entry name" value="DUF2589"/>
</dbReference>
<keyword evidence="1" id="KW-0175">Coiled coil</keyword>
<proteinExistence type="predicted"/>
<dbReference type="Pfam" id="PF11655">
    <property type="entry name" value="DUF2589"/>
    <property type="match status" value="1"/>
</dbReference>
<dbReference type="KEGG" id="fhi:FSC454_09320"/>
<accession>A0AAC9J6E1</accession>
<geneLocation type="plasmid" evidence="2 3">
    <name>pFSC454</name>
</geneLocation>
<keyword evidence="3" id="KW-1185">Reference proteome</keyword>
<dbReference type="EMBL" id="CP018094">
    <property type="protein sequence ID" value="APD51334.1"/>
    <property type="molecule type" value="Genomic_DNA"/>
</dbReference>
<evidence type="ECO:0000256" key="1">
    <source>
        <dbReference type="SAM" id="Coils"/>
    </source>
</evidence>
<gene>
    <name evidence="2" type="ORF">FSC454_09320</name>
</gene>
<evidence type="ECO:0000313" key="2">
    <source>
        <dbReference type="EMBL" id="APD51334.1"/>
    </source>
</evidence>
<reference evidence="2 3" key="1">
    <citation type="submission" date="2016-11" db="EMBL/GenBank/DDBJ databases">
        <authorList>
            <person name="Hagglund E."/>
            <person name="Bystrom M."/>
            <person name="Naslund J."/>
            <person name="Stenberg P."/>
            <person name="Sjodin A."/>
        </authorList>
    </citation>
    <scope>NUCLEOTIDE SEQUENCE [LARGE SCALE GENOMIC DNA]</scope>
    <source>
        <strain evidence="2 3">CCUG 58020</strain>
        <plasmid evidence="2 3">pFSC454</plasmid>
    </source>
</reference>
<sequence>MALDGLIKTPEVDKSLIGSVLGAVNMDQLVAGPLKAMVSAQVDASKSYIDFLTTVCIKDGKAVAVDFTYEETLLDSQGLPIYKKNDQGYLNNKNEIFLLVEQGNKEEATLKLEGAQKIFDAAKEELNSADDDNRSIAQEQFDKAVAELREAKKEFESSNVIVYKKASDNTVVTAAELPDILAEYGVAKTVYRTIKVPLMTMITHPSIAIEEGNITFDMSITQMAEDNSSNELNAETEMGIKHGPFTMGVKAKISHKSEQTRKTDTTAKYHVDVKVKRQDPPEALNKVLDLMMNGINPIRVAEPK</sequence>
<dbReference type="RefSeq" id="WP_066047535.1">
    <property type="nucleotide sequence ID" value="NZ_CP018094.1"/>
</dbReference>
<dbReference type="Proteomes" id="UP000182459">
    <property type="component" value="Plasmid pFSC454"/>
</dbReference>
<keyword evidence="2" id="KW-0614">Plasmid</keyword>
<feature type="coiled-coil region" evidence="1">
    <location>
        <begin position="105"/>
        <end position="154"/>
    </location>
</feature>
<organism evidence="2 3">
    <name type="scientific">Francisella hispaniensis FSC454</name>
    <dbReference type="NCBI Taxonomy" id="1088883"/>
    <lineage>
        <taxon>Bacteria</taxon>
        <taxon>Pseudomonadati</taxon>
        <taxon>Pseudomonadota</taxon>
        <taxon>Gammaproteobacteria</taxon>
        <taxon>Thiotrichales</taxon>
        <taxon>Francisellaceae</taxon>
        <taxon>Francisella</taxon>
    </lineage>
</organism>
<evidence type="ECO:0000313" key="3">
    <source>
        <dbReference type="Proteomes" id="UP000182459"/>
    </source>
</evidence>
<protein>
    <recommendedName>
        <fullName evidence="4">DUF2589 domain-containing protein</fullName>
    </recommendedName>
</protein>
<dbReference type="AlphaFoldDB" id="A0AAC9J6E1"/>